<evidence type="ECO:0000313" key="1">
    <source>
        <dbReference type="EMBL" id="QMR42850.1"/>
    </source>
</evidence>
<gene>
    <name evidence="1" type="ORF">HV331_25340</name>
</gene>
<sequence>MFKLSARTAASRALKCIVAMDICTIGLIKDARSVSGGTDGDKKARRQALISMARTGRYQFSFILTIVEKATDLAHPMTLKEMIARFQKDYQSLSAYLGPGNMRENQSQLKHLIKIIMDENFSIEERAELNIHLYLDLLGFYNGLGIKKDPEPASERLVLAKKLTDYGEMLGISRGHPVIAICIASIYGCESARRILKVSSRGDFNPSNTLGDIMSFYRIAKTRHLVMANVPGIRIEFRTEDKGLENMHEFYSATVTDIIDGTPVLSVFDIDDKKMFPRLVSKANGLNTEERDALYEMLNFRKSGKTTA</sequence>
<protein>
    <submittedName>
        <fullName evidence="1">Uncharacterized protein</fullName>
    </submittedName>
</protein>
<keyword evidence="1" id="KW-0614">Plasmid</keyword>
<proteinExistence type="predicted"/>
<dbReference type="EMBL" id="CP055905">
    <property type="protein sequence ID" value="QMR42850.1"/>
    <property type="molecule type" value="Genomic_DNA"/>
</dbReference>
<dbReference type="RefSeq" id="WP_182015624.1">
    <property type="nucleotide sequence ID" value="NZ_CP055905.1"/>
</dbReference>
<evidence type="ECO:0000313" key="2">
    <source>
        <dbReference type="Proteomes" id="UP000514462"/>
    </source>
</evidence>
<dbReference type="Proteomes" id="UP000514462">
    <property type="component" value="Plasmid pRHBSTW-00938_2"/>
</dbReference>
<accession>A0AAP9R2C7</accession>
<reference evidence="2" key="1">
    <citation type="submission" date="2020-06" db="EMBL/GenBank/DDBJ databases">
        <title>REHAB project genomes.</title>
        <authorList>
            <person name="Shaw L.P."/>
        </authorList>
    </citation>
    <scope>NUCLEOTIDE SEQUENCE [LARGE SCALE GENOMIC DNA]</scope>
    <source>
        <strain evidence="2">RHBSTW-00938</strain>
        <plasmid evidence="2">prhbstw-00938_2</plasmid>
    </source>
</reference>
<name>A0AAP9R2C7_KLEAE</name>
<organism evidence="1 2">
    <name type="scientific">Klebsiella aerogenes</name>
    <name type="common">Enterobacter aerogenes</name>
    <dbReference type="NCBI Taxonomy" id="548"/>
    <lineage>
        <taxon>Bacteria</taxon>
        <taxon>Pseudomonadati</taxon>
        <taxon>Pseudomonadota</taxon>
        <taxon>Gammaproteobacteria</taxon>
        <taxon>Enterobacterales</taxon>
        <taxon>Enterobacteriaceae</taxon>
        <taxon>Klebsiella/Raoultella group</taxon>
        <taxon>Klebsiella</taxon>
    </lineage>
</organism>
<geneLocation type="plasmid" evidence="2">
    <name>prhbstw-00938_2</name>
</geneLocation>
<dbReference type="AlphaFoldDB" id="A0AAP9R2C7"/>